<dbReference type="Pfam" id="PF06114">
    <property type="entry name" value="Peptidase_M78"/>
    <property type="match status" value="1"/>
</dbReference>
<dbReference type="EMBL" id="JAEMHL010000021">
    <property type="protein sequence ID" value="MBJ6752697.1"/>
    <property type="molecule type" value="Genomic_DNA"/>
</dbReference>
<dbReference type="InterPro" id="IPR010359">
    <property type="entry name" value="IrrE_HExxH"/>
</dbReference>
<evidence type="ECO:0000313" key="3">
    <source>
        <dbReference type="Proteomes" id="UP000614714"/>
    </source>
</evidence>
<accession>A0ABS0YK21</accession>
<reference evidence="2 3" key="1">
    <citation type="submission" date="2020-12" db="EMBL/GenBank/DDBJ databases">
        <title>Geomonas sp. Red421, isolated from paddy soil.</title>
        <authorList>
            <person name="Xu Z."/>
            <person name="Zhang Z."/>
            <person name="Masuda Y."/>
            <person name="Itoh H."/>
            <person name="Senoo K."/>
        </authorList>
    </citation>
    <scope>NUCLEOTIDE SEQUENCE [LARGE SCALE GENOMIC DNA]</scope>
    <source>
        <strain evidence="2 3">Red421</strain>
    </source>
</reference>
<name>A0ABS0YK21_9BACT</name>
<evidence type="ECO:0000313" key="2">
    <source>
        <dbReference type="EMBL" id="MBJ6752697.1"/>
    </source>
</evidence>
<proteinExistence type="predicted"/>
<organism evidence="2 3">
    <name type="scientific">Geomonas anaerohicana</name>
    <dbReference type="NCBI Taxonomy" id="2798583"/>
    <lineage>
        <taxon>Bacteria</taxon>
        <taxon>Pseudomonadati</taxon>
        <taxon>Thermodesulfobacteriota</taxon>
        <taxon>Desulfuromonadia</taxon>
        <taxon>Geobacterales</taxon>
        <taxon>Geobacteraceae</taxon>
        <taxon>Geomonas</taxon>
    </lineage>
</organism>
<sequence length="295" mass="33651">MRNIIDTLAEAGEDFEVAGAPQGEECRLVDFYRYASKNLDAIPWNSLEKMGWIEKGRKISSLAPLVESFMEGGGKRALFRKAENTNDFLVSFWVSRVETKAKEVVIRSPGLKFVQEAFGKEALFEISRLTRTVSVIRTLPEILAKYGIILVYEKGVPGIKSDGVVTKLSNGIPVIGMTIRYSRLDYFWFTLLHELSHIILHYNTLDSPVVEDIDSQTQVKAEREADMLSMNTLIPRLEWYRFPKYAQNDLSIIKFAEKVGVHPAIVAGRLRKETGHYQRHSQIVNEIDVNTVIWR</sequence>
<feature type="domain" description="IrrE N-terminal-like" evidence="1">
    <location>
        <begin position="187"/>
        <end position="270"/>
    </location>
</feature>
<keyword evidence="3" id="KW-1185">Reference proteome</keyword>
<dbReference type="RefSeq" id="WP_199391101.1">
    <property type="nucleotide sequence ID" value="NZ_JAEMHL010000021.1"/>
</dbReference>
<protein>
    <submittedName>
        <fullName evidence="2">ImmA/IrrE family metallo-endopeptidase</fullName>
    </submittedName>
</protein>
<comment type="caution">
    <text evidence="2">The sequence shown here is derived from an EMBL/GenBank/DDBJ whole genome shotgun (WGS) entry which is preliminary data.</text>
</comment>
<gene>
    <name evidence="2" type="ORF">JFN91_20970</name>
</gene>
<evidence type="ECO:0000259" key="1">
    <source>
        <dbReference type="Pfam" id="PF06114"/>
    </source>
</evidence>
<dbReference type="Proteomes" id="UP000614714">
    <property type="component" value="Unassembled WGS sequence"/>
</dbReference>